<name>A0A2A6FMQ7_9HYPH</name>
<accession>A0A2A6FMQ7</accession>
<dbReference type="Pfam" id="PF02627">
    <property type="entry name" value="CMD"/>
    <property type="match status" value="1"/>
</dbReference>
<dbReference type="AlphaFoldDB" id="A0A2A6FMQ7"/>
<dbReference type="GO" id="GO:0051920">
    <property type="term" value="F:peroxiredoxin activity"/>
    <property type="evidence" value="ECO:0007669"/>
    <property type="project" value="InterPro"/>
</dbReference>
<dbReference type="InterPro" id="IPR012788">
    <property type="entry name" value="Decarb_PcaC"/>
</dbReference>
<dbReference type="Proteomes" id="UP000219182">
    <property type="component" value="Unassembled WGS sequence"/>
</dbReference>
<reference evidence="2 3" key="1">
    <citation type="submission" date="2017-09" db="EMBL/GenBank/DDBJ databases">
        <title>Mesorhizobum sanjuanii sp. nov. isolated from nodules of Lotus tenuis in saline-alkaline lowlands of Flooding Pampa.</title>
        <authorList>
            <person name="Sannazzaro A.I."/>
            <person name="Torres Tejerizo G.A."/>
            <person name="Fontana F."/>
            <person name="Cumpa Velazquez L.M."/>
            <person name="Hansen L."/>
            <person name="Pistorio M."/>
            <person name="Estrella M.J."/>
        </authorList>
    </citation>
    <scope>NUCLEOTIDE SEQUENCE [LARGE SCALE GENOMIC DNA]</scope>
    <source>
        <strain evidence="2 3">BSA136</strain>
    </source>
</reference>
<sequence length="125" mass="13999">MGKDVFDKGFEIRKSVLGAEFVEKSFASADDFNRPMQELVTEYCWGAVWGRDTLDKKIRSMLNLAMLAALNRPHELKMHVKGALRNGVTKDEIREVLLQVAIYAGVPAGVDAFRLAREAMQEAQA</sequence>
<keyword evidence="3" id="KW-1185">Reference proteome</keyword>
<comment type="caution">
    <text evidence="2">The sequence shown here is derived from an EMBL/GenBank/DDBJ whole genome shotgun (WGS) entry which is preliminary data.</text>
</comment>
<dbReference type="EMBL" id="NWQG01000003">
    <property type="protein sequence ID" value="PDQ23013.1"/>
    <property type="molecule type" value="Genomic_DNA"/>
</dbReference>
<protein>
    <submittedName>
        <fullName evidence="2">4-carboxymuconolactone decarboxylase</fullName>
    </submittedName>
</protein>
<dbReference type="InterPro" id="IPR029032">
    <property type="entry name" value="AhpD-like"/>
</dbReference>
<dbReference type="RefSeq" id="WP_097571522.1">
    <property type="nucleotide sequence ID" value="NZ_NWQG01000003.1"/>
</dbReference>
<dbReference type="SUPFAM" id="SSF69118">
    <property type="entry name" value="AhpD-like"/>
    <property type="match status" value="1"/>
</dbReference>
<dbReference type="InterPro" id="IPR003779">
    <property type="entry name" value="CMD-like"/>
</dbReference>
<evidence type="ECO:0000313" key="3">
    <source>
        <dbReference type="Proteomes" id="UP000219182"/>
    </source>
</evidence>
<dbReference type="NCBIfam" id="TIGR02425">
    <property type="entry name" value="decarb_PcaC"/>
    <property type="match status" value="1"/>
</dbReference>
<dbReference type="PANTHER" id="PTHR33570:SF2">
    <property type="entry name" value="CARBOXYMUCONOLACTONE DECARBOXYLASE-LIKE DOMAIN-CONTAINING PROTEIN"/>
    <property type="match status" value="1"/>
</dbReference>
<dbReference type="Gene3D" id="1.20.1290.10">
    <property type="entry name" value="AhpD-like"/>
    <property type="match status" value="1"/>
</dbReference>
<dbReference type="InterPro" id="IPR052512">
    <property type="entry name" value="4CMD/NDH-1_regulator"/>
</dbReference>
<feature type="domain" description="Carboxymuconolactone decarboxylase-like" evidence="1">
    <location>
        <begin position="36"/>
        <end position="118"/>
    </location>
</feature>
<proteinExistence type="predicted"/>
<organism evidence="2 3">
    <name type="scientific">Mesorhizobium sanjuanii</name>
    <dbReference type="NCBI Taxonomy" id="2037900"/>
    <lineage>
        <taxon>Bacteria</taxon>
        <taxon>Pseudomonadati</taxon>
        <taxon>Pseudomonadota</taxon>
        <taxon>Alphaproteobacteria</taxon>
        <taxon>Hyphomicrobiales</taxon>
        <taxon>Phyllobacteriaceae</taxon>
        <taxon>Mesorhizobium</taxon>
    </lineage>
</organism>
<evidence type="ECO:0000313" key="2">
    <source>
        <dbReference type="EMBL" id="PDQ23013.1"/>
    </source>
</evidence>
<evidence type="ECO:0000259" key="1">
    <source>
        <dbReference type="Pfam" id="PF02627"/>
    </source>
</evidence>
<dbReference type="PANTHER" id="PTHR33570">
    <property type="entry name" value="4-CARBOXYMUCONOLACTONE DECARBOXYLASE FAMILY PROTEIN"/>
    <property type="match status" value="1"/>
</dbReference>
<gene>
    <name evidence="2" type="primary">pcaC</name>
    <name evidence="2" type="ORF">CN311_00720</name>
</gene>